<keyword evidence="8 11" id="KW-1133">Transmembrane helix</keyword>
<sequence length="246" mass="28160">MSQASSQSTLAVGKLLRNHNDLKQRQGLFQSRLVDFFRYKRFARALQSDKYKAKSKKQPELYPPVNNDEDARNIFVSLIKAQLVVPAAKLHSAECKDHGLKPNKSYPNLLLSNKATLQPDEYYVWSYNPKSFYDYLTVIAIIVGVLAFVCYPLWPSYMKRGTYYISIVALALIGIFFGIAILRLVVYLLSLAAVSEKGGFWLFPNLFEDCGVLESFRPFYGYGEAECYSFLKKQKKKKRSSAKKQN</sequence>
<dbReference type="NCBIfam" id="TIGR00869">
    <property type="entry name" value="sec62"/>
    <property type="match status" value="1"/>
</dbReference>
<evidence type="ECO:0000313" key="13">
    <source>
        <dbReference type="Proteomes" id="UP000031516"/>
    </source>
</evidence>
<evidence type="ECO:0000256" key="4">
    <source>
        <dbReference type="ARBA" id="ARBA00022448"/>
    </source>
</evidence>
<evidence type="ECO:0000256" key="2">
    <source>
        <dbReference type="ARBA" id="ARBA00010604"/>
    </source>
</evidence>
<keyword evidence="5 11" id="KW-0812">Transmembrane</keyword>
<dbReference type="PANTHER" id="PTHR12443">
    <property type="entry name" value="TRANSLOCATION PROTEIN SEC62"/>
    <property type="match status" value="1"/>
</dbReference>
<dbReference type="InterPro" id="IPR004728">
    <property type="entry name" value="Sec62"/>
</dbReference>
<evidence type="ECO:0000256" key="6">
    <source>
        <dbReference type="ARBA" id="ARBA00022824"/>
    </source>
</evidence>
<keyword evidence="4" id="KW-0813">Transport</keyword>
<comment type="similarity">
    <text evidence="2">Belongs to the SEC62 family.</text>
</comment>
<reference evidence="12 13" key="1">
    <citation type="submission" date="2014-03" db="EMBL/GenBank/DDBJ databases">
        <title>The genome of Kluyveromyces dobzhanskii.</title>
        <authorList>
            <person name="Nystedt B."/>
            <person name="Astrom S."/>
        </authorList>
    </citation>
    <scope>NUCLEOTIDE SEQUENCE [LARGE SCALE GENOMIC DNA]</scope>
    <source>
        <strain evidence="12 13">CBS 2104</strain>
    </source>
</reference>
<proteinExistence type="inferred from homology"/>
<evidence type="ECO:0000256" key="10">
    <source>
        <dbReference type="ARBA" id="ARBA00023136"/>
    </source>
</evidence>
<evidence type="ECO:0000256" key="5">
    <source>
        <dbReference type="ARBA" id="ARBA00022692"/>
    </source>
</evidence>
<dbReference type="InterPro" id="IPR011553">
    <property type="entry name" value="Sec62_asco"/>
</dbReference>
<accession>A0A0A8L8E4</accession>
<keyword evidence="7" id="KW-0653">Protein transport</keyword>
<gene>
    <name evidence="12" type="ORF">KLDO_g3421</name>
</gene>
<feature type="transmembrane region" description="Helical" evidence="11">
    <location>
        <begin position="163"/>
        <end position="189"/>
    </location>
</feature>
<dbReference type="Pfam" id="PF03839">
    <property type="entry name" value="Sec62"/>
    <property type="match status" value="1"/>
</dbReference>
<keyword evidence="10 11" id="KW-0472">Membrane</keyword>
<dbReference type="GO" id="GO:0031204">
    <property type="term" value="P:post-translational protein targeting to membrane, translocation"/>
    <property type="evidence" value="ECO:0007669"/>
    <property type="project" value="TreeGrafter"/>
</dbReference>
<protein>
    <recommendedName>
        <fullName evidence="3">Translocation protein SEC62</fullName>
    </recommendedName>
</protein>
<organism evidence="12 13">
    <name type="scientific">Kluyveromyces dobzhanskii CBS 2104</name>
    <dbReference type="NCBI Taxonomy" id="1427455"/>
    <lineage>
        <taxon>Eukaryota</taxon>
        <taxon>Fungi</taxon>
        <taxon>Dikarya</taxon>
        <taxon>Ascomycota</taxon>
        <taxon>Saccharomycotina</taxon>
        <taxon>Saccharomycetes</taxon>
        <taxon>Saccharomycetales</taxon>
        <taxon>Saccharomycetaceae</taxon>
        <taxon>Kluyveromyces</taxon>
    </lineage>
</organism>
<evidence type="ECO:0000256" key="9">
    <source>
        <dbReference type="ARBA" id="ARBA00023010"/>
    </source>
</evidence>
<dbReference type="Proteomes" id="UP000031516">
    <property type="component" value="Unassembled WGS sequence"/>
</dbReference>
<evidence type="ECO:0000256" key="1">
    <source>
        <dbReference type="ARBA" id="ARBA00004477"/>
    </source>
</evidence>
<keyword evidence="9" id="KW-0811">Translocation</keyword>
<feature type="transmembrane region" description="Helical" evidence="11">
    <location>
        <begin position="135"/>
        <end position="157"/>
    </location>
</feature>
<name>A0A0A8L8E4_9SACH</name>
<evidence type="ECO:0000256" key="3">
    <source>
        <dbReference type="ARBA" id="ARBA00021257"/>
    </source>
</evidence>
<comment type="caution">
    <text evidence="12">The sequence shown here is derived from an EMBL/GenBank/DDBJ whole genome shotgun (WGS) entry which is preliminary data.</text>
</comment>
<keyword evidence="6" id="KW-0256">Endoplasmic reticulum</keyword>
<dbReference type="PANTHER" id="PTHR12443:SF9">
    <property type="entry name" value="TRANSLOCATION PROTEIN SEC62"/>
    <property type="match status" value="1"/>
</dbReference>
<dbReference type="EMBL" id="CCBQ010000043">
    <property type="protein sequence ID" value="CDO95174.1"/>
    <property type="molecule type" value="Genomic_DNA"/>
</dbReference>
<evidence type="ECO:0000256" key="8">
    <source>
        <dbReference type="ARBA" id="ARBA00022989"/>
    </source>
</evidence>
<dbReference type="OrthoDB" id="200187at2759"/>
<dbReference type="GO" id="GO:0005789">
    <property type="term" value="C:endoplasmic reticulum membrane"/>
    <property type="evidence" value="ECO:0007669"/>
    <property type="project" value="UniProtKB-SubCell"/>
</dbReference>
<evidence type="ECO:0000256" key="7">
    <source>
        <dbReference type="ARBA" id="ARBA00022927"/>
    </source>
</evidence>
<dbReference type="AlphaFoldDB" id="A0A0A8L8E4"/>
<evidence type="ECO:0000256" key="11">
    <source>
        <dbReference type="SAM" id="Phobius"/>
    </source>
</evidence>
<comment type="subcellular location">
    <subcellularLocation>
        <location evidence="1">Endoplasmic reticulum membrane</location>
        <topology evidence="1">Multi-pass membrane protein</topology>
    </subcellularLocation>
</comment>
<keyword evidence="13" id="KW-1185">Reference proteome</keyword>
<evidence type="ECO:0000313" key="12">
    <source>
        <dbReference type="EMBL" id="CDO95174.1"/>
    </source>
</evidence>